<dbReference type="PROSITE" id="PS51476">
    <property type="entry name" value="PROTEASOME_BETA_2"/>
    <property type="match status" value="1"/>
</dbReference>
<keyword evidence="2 4" id="KW-0647">Proteasome</keyword>
<dbReference type="VEuPathDB" id="AmoebaDB:FDP41_005415"/>
<comment type="subcellular location">
    <subcellularLocation>
        <location evidence="4">Cytoplasm</location>
    </subcellularLocation>
    <subcellularLocation>
        <location evidence="4">Nucleus</location>
    </subcellularLocation>
</comment>
<comment type="subunit">
    <text evidence="4">Component of the proteasome complex.</text>
</comment>
<dbReference type="OrthoDB" id="268479at2759"/>
<organism evidence="5 6">
    <name type="scientific">Naegleria fowleri</name>
    <name type="common">Brain eating amoeba</name>
    <dbReference type="NCBI Taxonomy" id="5763"/>
    <lineage>
        <taxon>Eukaryota</taxon>
        <taxon>Discoba</taxon>
        <taxon>Heterolobosea</taxon>
        <taxon>Tetramitia</taxon>
        <taxon>Eutetramitia</taxon>
        <taxon>Vahlkampfiidae</taxon>
        <taxon>Naegleria</taxon>
    </lineage>
</organism>
<dbReference type="Pfam" id="PF00227">
    <property type="entry name" value="Proteasome"/>
    <property type="match status" value="1"/>
</dbReference>
<evidence type="ECO:0000256" key="3">
    <source>
        <dbReference type="ARBA" id="ARBA00023242"/>
    </source>
</evidence>
<dbReference type="CDD" id="cd03757">
    <property type="entry name" value="proteasome_beta_type_1"/>
    <property type="match status" value="1"/>
</dbReference>
<name>A0A6A5BM78_NAEFO</name>
<protein>
    <recommendedName>
        <fullName evidence="4">Proteasome subunit beta</fullName>
    </recommendedName>
</protein>
<dbReference type="PROSITE" id="PS00854">
    <property type="entry name" value="PROTEASOME_BETA_1"/>
    <property type="match status" value="1"/>
</dbReference>
<comment type="similarity">
    <text evidence="4">Belongs to the peptidase T1B family.</text>
</comment>
<comment type="function">
    <text evidence="4">Component of the proteasome, a multicatalytic proteinase complex which is characterized by its ability to cleave peptides with Arg, Phe, Tyr, Leu, and Glu adjacent to the leaving group at neutral or slightly basic pH. The proteasome has an ATP-dependent proteolytic activity.</text>
</comment>
<reference evidence="5 6" key="1">
    <citation type="journal article" date="2019" name="Sci. Rep.">
        <title>Nanopore sequencing improves the draft genome of the human pathogenic amoeba Naegleria fowleri.</title>
        <authorList>
            <person name="Liechti N."/>
            <person name="Schurch N."/>
            <person name="Bruggmann R."/>
            <person name="Wittwer M."/>
        </authorList>
    </citation>
    <scope>NUCLEOTIDE SEQUENCE [LARGE SCALE GENOMIC DNA]</scope>
    <source>
        <strain evidence="5 6">ATCC 30894</strain>
    </source>
</reference>
<dbReference type="FunFam" id="3.60.20.10:FF:000027">
    <property type="entry name" value="Proteasome subunit beta type-6"/>
    <property type="match status" value="1"/>
</dbReference>
<dbReference type="InterPro" id="IPR001353">
    <property type="entry name" value="Proteasome_sua/b"/>
</dbReference>
<dbReference type="Proteomes" id="UP000444721">
    <property type="component" value="Unassembled WGS sequence"/>
</dbReference>
<keyword evidence="3 4" id="KW-0539">Nucleus</keyword>
<dbReference type="SUPFAM" id="SSF56235">
    <property type="entry name" value="N-terminal nucleophile aminohydrolases (Ntn hydrolases)"/>
    <property type="match status" value="1"/>
</dbReference>
<dbReference type="Gene3D" id="3.60.20.10">
    <property type="entry name" value="Glutamine Phosphoribosylpyrophosphate, subunit 1, domain 1"/>
    <property type="match status" value="1"/>
</dbReference>
<dbReference type="GO" id="GO:0051603">
    <property type="term" value="P:proteolysis involved in protein catabolic process"/>
    <property type="evidence" value="ECO:0007669"/>
    <property type="project" value="InterPro"/>
</dbReference>
<dbReference type="VEuPathDB" id="AmoebaDB:NF0014850"/>
<dbReference type="PANTHER" id="PTHR32194">
    <property type="entry name" value="METALLOPROTEASE TLDD"/>
    <property type="match status" value="1"/>
</dbReference>
<comment type="caution">
    <text evidence="5">The sequence shown here is derived from an EMBL/GenBank/DDBJ whole genome shotgun (WGS) entry which is preliminary data.</text>
</comment>
<dbReference type="InterPro" id="IPR016050">
    <property type="entry name" value="Proteasome_bsu_CS"/>
</dbReference>
<dbReference type="GO" id="GO:0005839">
    <property type="term" value="C:proteasome core complex"/>
    <property type="evidence" value="ECO:0007669"/>
    <property type="project" value="InterPro"/>
</dbReference>
<dbReference type="VEuPathDB" id="AmoebaDB:NfTy_066050"/>
<dbReference type="RefSeq" id="XP_044560134.1">
    <property type="nucleotide sequence ID" value="XM_044708937.1"/>
</dbReference>
<accession>A0A6A5BM78</accession>
<evidence type="ECO:0000313" key="5">
    <source>
        <dbReference type="EMBL" id="KAF0975421.1"/>
    </source>
</evidence>
<keyword evidence="6" id="KW-1185">Reference proteome</keyword>
<evidence type="ECO:0000256" key="2">
    <source>
        <dbReference type="ARBA" id="ARBA00022942"/>
    </source>
</evidence>
<dbReference type="AlphaFoldDB" id="A0A6A5BM78"/>
<dbReference type="OMA" id="CSGCWCD"/>
<dbReference type="GO" id="GO:0005737">
    <property type="term" value="C:cytoplasm"/>
    <property type="evidence" value="ECO:0007669"/>
    <property type="project" value="UniProtKB-SubCell"/>
</dbReference>
<dbReference type="InterPro" id="IPR029055">
    <property type="entry name" value="Ntn_hydrolases_N"/>
</dbReference>
<dbReference type="GeneID" id="68112633"/>
<evidence type="ECO:0000313" key="6">
    <source>
        <dbReference type="Proteomes" id="UP000444721"/>
    </source>
</evidence>
<dbReference type="InterPro" id="IPR023333">
    <property type="entry name" value="Proteasome_suB-type"/>
</dbReference>
<dbReference type="PANTHER" id="PTHR32194:SF2">
    <property type="entry name" value="PROTEASOME SUBUNIT BETA TYPE-1"/>
    <property type="match status" value="1"/>
</dbReference>
<sequence>MFHANTFERPKFSPYEDNGGTTLAIPGEDYVIVAADTRMSLGYSIQTRKSTKLCKLTDRCVIASAGMQSDAATLHKVLKMRLVEYEHQHGKPMSAVAVAQMLSNMLYNRRFFPYYTFNLVAGLDNEGKGVVYGYDAIGSYQAVEVGSQGSGQTLIQPLLDNQVAFKNHLLVPDKKLSLEQSLSIVKDAFTSAGERDIYTGDSVEIMIITKDGIKTEILELKKD</sequence>
<dbReference type="GO" id="GO:0005634">
    <property type="term" value="C:nucleus"/>
    <property type="evidence" value="ECO:0007669"/>
    <property type="project" value="UniProtKB-SubCell"/>
</dbReference>
<evidence type="ECO:0000256" key="4">
    <source>
        <dbReference type="RuleBase" id="RU004203"/>
    </source>
</evidence>
<proteinExistence type="inferred from homology"/>
<gene>
    <name evidence="5" type="ORF">FDP41_005415</name>
</gene>
<evidence type="ECO:0000256" key="1">
    <source>
        <dbReference type="ARBA" id="ARBA00022490"/>
    </source>
</evidence>
<keyword evidence="1 4" id="KW-0963">Cytoplasm</keyword>
<dbReference type="EMBL" id="VFQX01000044">
    <property type="protein sequence ID" value="KAF0975421.1"/>
    <property type="molecule type" value="Genomic_DNA"/>
</dbReference>